<sequence>MTHTLQNLEKAYQAEANATRRYEQFAAKATEEKQLQIAKLFRAISRSEAIHMKNHKAAIMKLGGKPGALVYEQVQVKTTRENLKEPIEGEKQETEASYPQFVKTARQEKAPAAVTTFTYALNAEAQHEKLLEEALDHFGKNKKMDYYVSNVTGSTIAVIPGNAAPRPVQKGEKFIKVL</sequence>
<dbReference type="Gene3D" id="1.20.1260.10">
    <property type="match status" value="1"/>
</dbReference>
<proteinExistence type="predicted"/>
<accession>A0A0H4VNV3</accession>
<dbReference type="GO" id="GO:0016491">
    <property type="term" value="F:oxidoreductase activity"/>
    <property type="evidence" value="ECO:0007669"/>
    <property type="project" value="InterPro"/>
</dbReference>
<dbReference type="InterPro" id="IPR009040">
    <property type="entry name" value="Ferritin-like_diiron"/>
</dbReference>
<dbReference type="PATRIC" id="fig|1379910.4.peg.1998"/>
<dbReference type="EMBL" id="CP010777">
    <property type="protein sequence ID" value="AKQ47590.1"/>
    <property type="molecule type" value="Genomic_DNA"/>
</dbReference>
<feature type="domain" description="Ferritin-like diiron" evidence="1">
    <location>
        <begin position="1"/>
        <end position="142"/>
    </location>
</feature>
<dbReference type="Proteomes" id="UP000036458">
    <property type="component" value="Chromosome"/>
</dbReference>
<evidence type="ECO:0000313" key="2">
    <source>
        <dbReference type="EMBL" id="AKQ47590.1"/>
    </source>
</evidence>
<dbReference type="SUPFAM" id="SSF47240">
    <property type="entry name" value="Ferritin-like"/>
    <property type="match status" value="1"/>
</dbReference>
<dbReference type="InterPro" id="IPR012347">
    <property type="entry name" value="Ferritin-like"/>
</dbReference>
<dbReference type="InterPro" id="IPR052753">
    <property type="entry name" value="Rbr2/Nigerythrin"/>
</dbReference>
<evidence type="ECO:0000313" key="3">
    <source>
        <dbReference type="Proteomes" id="UP000036458"/>
    </source>
</evidence>
<name>A0A0H4VNV3_9BACT</name>
<evidence type="ECO:0000259" key="1">
    <source>
        <dbReference type="PROSITE" id="PS50905"/>
    </source>
</evidence>
<keyword evidence="3" id="KW-1185">Reference proteome</keyword>
<gene>
    <name evidence="2" type="ORF">TH63_09215</name>
</gene>
<organism evidence="2 3">
    <name type="scientific">Rufibacter radiotolerans</name>
    <dbReference type="NCBI Taxonomy" id="1379910"/>
    <lineage>
        <taxon>Bacteria</taxon>
        <taxon>Pseudomonadati</taxon>
        <taxon>Bacteroidota</taxon>
        <taxon>Cytophagia</taxon>
        <taxon>Cytophagales</taxon>
        <taxon>Hymenobacteraceae</taxon>
        <taxon>Rufibacter</taxon>
    </lineage>
</organism>
<dbReference type="STRING" id="1379910.TH63_09215"/>
<dbReference type="PANTHER" id="PTHR33746">
    <property type="entry name" value="RUBRERYTHRIN"/>
    <property type="match status" value="1"/>
</dbReference>
<dbReference type="InterPro" id="IPR003251">
    <property type="entry name" value="Rr_diiron-bd_dom"/>
</dbReference>
<protein>
    <recommendedName>
        <fullName evidence="1">Ferritin-like diiron domain-containing protein</fullName>
    </recommendedName>
</protein>
<dbReference type="CDD" id="cd01041">
    <property type="entry name" value="Rubrerythrin"/>
    <property type="match status" value="1"/>
</dbReference>
<dbReference type="KEGG" id="ruf:TH63_09215"/>
<dbReference type="GO" id="GO:0046872">
    <property type="term" value="F:metal ion binding"/>
    <property type="evidence" value="ECO:0007669"/>
    <property type="project" value="InterPro"/>
</dbReference>
<dbReference type="PROSITE" id="PS50905">
    <property type="entry name" value="FERRITIN_LIKE"/>
    <property type="match status" value="1"/>
</dbReference>
<reference evidence="2 3" key="1">
    <citation type="submission" date="2015-01" db="EMBL/GenBank/DDBJ databases">
        <title>Rufibacter sp./DG31D/ whole genome sequencing.</title>
        <authorList>
            <person name="Kim M.K."/>
            <person name="Srinivasan S."/>
            <person name="Lee J.-J."/>
        </authorList>
    </citation>
    <scope>NUCLEOTIDE SEQUENCE [LARGE SCALE GENOMIC DNA]</scope>
    <source>
        <strain evidence="2 3">DG31D</strain>
    </source>
</reference>
<dbReference type="PANTHER" id="PTHR33746:SF4">
    <property type="entry name" value="RUBRERYTHRIN"/>
    <property type="match status" value="1"/>
</dbReference>
<dbReference type="AlphaFoldDB" id="A0A0H4VNV3"/>
<dbReference type="InterPro" id="IPR009078">
    <property type="entry name" value="Ferritin-like_SF"/>
</dbReference>
<dbReference type="Pfam" id="PF02915">
    <property type="entry name" value="Rubrerythrin"/>
    <property type="match status" value="1"/>
</dbReference>